<keyword evidence="2" id="KW-1133">Transmembrane helix</keyword>
<dbReference type="KEGG" id="acel:acsn021_11220"/>
<keyword evidence="2" id="KW-0472">Membrane</keyword>
<dbReference type="RefSeq" id="WP_184090905.1">
    <property type="nucleotide sequence ID" value="NZ_AP023367.1"/>
</dbReference>
<evidence type="ECO:0000256" key="2">
    <source>
        <dbReference type="SAM" id="Phobius"/>
    </source>
</evidence>
<dbReference type="AlphaFoldDB" id="A0A6S6QQE1"/>
<evidence type="ECO:0000256" key="1">
    <source>
        <dbReference type="SAM" id="MobiDB-lite"/>
    </source>
</evidence>
<feature type="transmembrane region" description="Helical" evidence="2">
    <location>
        <begin position="17"/>
        <end position="35"/>
    </location>
</feature>
<protein>
    <submittedName>
        <fullName evidence="3">Uncharacterized protein</fullName>
    </submittedName>
</protein>
<gene>
    <name evidence="3" type="ORF">acsn021_11220</name>
</gene>
<feature type="compositionally biased region" description="Basic and acidic residues" evidence="1">
    <location>
        <begin position="135"/>
        <end position="150"/>
    </location>
</feature>
<accession>A0A6S6QQE1</accession>
<organism evidence="3 4">
    <name type="scientific">Anaerocolumna cellulosilytica</name>
    <dbReference type="NCBI Taxonomy" id="433286"/>
    <lineage>
        <taxon>Bacteria</taxon>
        <taxon>Bacillati</taxon>
        <taxon>Bacillota</taxon>
        <taxon>Clostridia</taxon>
        <taxon>Lachnospirales</taxon>
        <taxon>Lachnospiraceae</taxon>
        <taxon>Anaerocolumna</taxon>
    </lineage>
</organism>
<evidence type="ECO:0000313" key="3">
    <source>
        <dbReference type="EMBL" id="BCJ93553.1"/>
    </source>
</evidence>
<sequence>MLKKSDKYNKKKTIKKAIIFTGLLLTVSIILVVVIKKGLPGNTEANQNDLHEEIVSTDQETESKSNEPVEKKAVKEIKESDLMDYEDLIANDAVSWETITKYADDVVSWETIAGSAVGDSKSCEDQDDTNNESETVGKDSKSDSTQEGKNNESSITTPKGKVIDESPNTIKDETIKNEYEGEKKQDMIEFFDVEPSGEQPNGDIPAGGKQGVGTWN</sequence>
<reference evidence="3 4" key="1">
    <citation type="journal article" date="2016" name="Int. J. Syst. Evol. Microbiol.">
        <title>Descriptions of Anaerotaenia torta gen. nov., sp. nov. and Anaerocolumna cellulosilytica gen. nov., sp. nov. isolated from a methanogenic reactor of cattle waste.</title>
        <authorList>
            <person name="Uek A."/>
            <person name="Ohtaki Y."/>
            <person name="Kaku N."/>
            <person name="Ueki K."/>
        </authorList>
    </citation>
    <scope>NUCLEOTIDE SEQUENCE [LARGE SCALE GENOMIC DNA]</scope>
    <source>
        <strain evidence="3 4">SN021</strain>
    </source>
</reference>
<dbReference type="EMBL" id="AP023367">
    <property type="protein sequence ID" value="BCJ93553.1"/>
    <property type="molecule type" value="Genomic_DNA"/>
</dbReference>
<feature type="region of interest" description="Disordered" evidence="1">
    <location>
        <begin position="117"/>
        <end position="216"/>
    </location>
</feature>
<proteinExistence type="predicted"/>
<evidence type="ECO:0000313" key="4">
    <source>
        <dbReference type="Proteomes" id="UP000515561"/>
    </source>
</evidence>
<dbReference type="Proteomes" id="UP000515561">
    <property type="component" value="Chromosome"/>
</dbReference>
<name>A0A6S6QQE1_9FIRM</name>
<feature type="compositionally biased region" description="Basic and acidic residues" evidence="1">
    <location>
        <begin position="170"/>
        <end position="187"/>
    </location>
</feature>
<keyword evidence="2" id="KW-0812">Transmembrane</keyword>
<keyword evidence="4" id="KW-1185">Reference proteome</keyword>